<dbReference type="AlphaFoldDB" id="A0AAV1XDM0"/>
<dbReference type="PROSITE" id="PS00518">
    <property type="entry name" value="ZF_RING_1"/>
    <property type="match status" value="1"/>
</dbReference>
<evidence type="ECO:0000256" key="7">
    <source>
        <dbReference type="ARBA" id="ARBA00022989"/>
    </source>
</evidence>
<evidence type="ECO:0000256" key="8">
    <source>
        <dbReference type="ARBA" id="ARBA00023136"/>
    </source>
</evidence>
<keyword evidence="13" id="KW-1185">Reference proteome</keyword>
<evidence type="ECO:0000256" key="9">
    <source>
        <dbReference type="PROSITE-ProRule" id="PRU00175"/>
    </source>
</evidence>
<dbReference type="EMBL" id="CAXHTB010000014">
    <property type="protein sequence ID" value="CAL0319604.1"/>
    <property type="molecule type" value="Genomic_DNA"/>
</dbReference>
<reference evidence="12 13" key="1">
    <citation type="submission" date="2024-03" db="EMBL/GenBank/DDBJ databases">
        <authorList>
            <person name="Martinez-Hernandez J."/>
        </authorList>
    </citation>
    <scope>NUCLEOTIDE SEQUENCE [LARGE SCALE GENOMIC DNA]</scope>
</reference>
<dbReference type="GO" id="GO:0061630">
    <property type="term" value="F:ubiquitin protein ligase activity"/>
    <property type="evidence" value="ECO:0007669"/>
    <property type="project" value="InterPro"/>
</dbReference>
<organism evidence="12 13">
    <name type="scientific">Lupinus luteus</name>
    <name type="common">European yellow lupine</name>
    <dbReference type="NCBI Taxonomy" id="3873"/>
    <lineage>
        <taxon>Eukaryota</taxon>
        <taxon>Viridiplantae</taxon>
        <taxon>Streptophyta</taxon>
        <taxon>Embryophyta</taxon>
        <taxon>Tracheophyta</taxon>
        <taxon>Spermatophyta</taxon>
        <taxon>Magnoliopsida</taxon>
        <taxon>eudicotyledons</taxon>
        <taxon>Gunneridae</taxon>
        <taxon>Pentapetalae</taxon>
        <taxon>rosids</taxon>
        <taxon>fabids</taxon>
        <taxon>Fabales</taxon>
        <taxon>Fabaceae</taxon>
        <taxon>Papilionoideae</taxon>
        <taxon>50 kb inversion clade</taxon>
        <taxon>genistoids sensu lato</taxon>
        <taxon>core genistoids</taxon>
        <taxon>Genisteae</taxon>
        <taxon>Lupinus</taxon>
    </lineage>
</organism>
<protein>
    <recommendedName>
        <fullName evidence="11">RING-type domain-containing protein</fullName>
    </recommendedName>
</protein>
<sequence length="316" mass="36665">MDTDNPFEYDSENDGFYETSLIERYDLQQVAKWAEHMLPFLLLLLAVFLREHFQGVFIMIFTSVVMFKSNGIVKKQTALKEDRRASVLAGFSSASMLYVLCIYWLYRNDDLAYPLVMFPLKETPSFWHAIFTILVNDALVRQAAMALKCMLLISFKNCRRYNFLWQGKMLTLVEHTLLLYRALLPISVWNTFFMNKDYGALFSSVMVGLYLTFKLSYALEKVRCFFYALKSLSESESLDGIYSTTNQVNDAGDICAICHDRMYAPTQLLCKHMFCEDCVCQWFERRTTCPLCRAVVSTPHLKTFSSGSTSLFYQFC</sequence>
<keyword evidence="6" id="KW-0862">Zinc</keyword>
<evidence type="ECO:0000256" key="4">
    <source>
        <dbReference type="ARBA" id="ARBA00022771"/>
    </source>
</evidence>
<dbReference type="InterPro" id="IPR017907">
    <property type="entry name" value="Znf_RING_CS"/>
</dbReference>
<dbReference type="PANTHER" id="PTHR15860:SF0">
    <property type="entry name" value="LP20373P"/>
    <property type="match status" value="1"/>
</dbReference>
<evidence type="ECO:0000256" key="2">
    <source>
        <dbReference type="ARBA" id="ARBA00022692"/>
    </source>
</evidence>
<dbReference type="InterPro" id="IPR001841">
    <property type="entry name" value="Znf_RING"/>
</dbReference>
<proteinExistence type="predicted"/>
<evidence type="ECO:0000256" key="5">
    <source>
        <dbReference type="ARBA" id="ARBA00022786"/>
    </source>
</evidence>
<evidence type="ECO:0000313" key="13">
    <source>
        <dbReference type="Proteomes" id="UP001497480"/>
    </source>
</evidence>
<keyword evidence="7 10" id="KW-1133">Transmembrane helix</keyword>
<feature type="transmembrane region" description="Helical" evidence="10">
    <location>
        <begin position="172"/>
        <end position="192"/>
    </location>
</feature>
<name>A0AAV1XDM0_LUPLU</name>
<evidence type="ECO:0000259" key="11">
    <source>
        <dbReference type="PROSITE" id="PS50089"/>
    </source>
</evidence>
<feature type="transmembrane region" description="Helical" evidence="10">
    <location>
        <begin position="198"/>
        <end position="217"/>
    </location>
</feature>
<dbReference type="GO" id="GO:0008270">
    <property type="term" value="F:zinc ion binding"/>
    <property type="evidence" value="ECO:0007669"/>
    <property type="project" value="UniProtKB-KW"/>
</dbReference>
<feature type="transmembrane region" description="Helical" evidence="10">
    <location>
        <begin position="87"/>
        <end position="106"/>
    </location>
</feature>
<dbReference type="Proteomes" id="UP001497480">
    <property type="component" value="Unassembled WGS sequence"/>
</dbReference>
<keyword evidence="3" id="KW-0479">Metal-binding</keyword>
<accession>A0AAV1XDM0</accession>
<keyword evidence="4 9" id="KW-0863">Zinc-finger</keyword>
<dbReference type="PROSITE" id="PS50089">
    <property type="entry name" value="ZF_RING_2"/>
    <property type="match status" value="1"/>
</dbReference>
<keyword evidence="8 10" id="KW-0472">Membrane</keyword>
<evidence type="ECO:0000256" key="3">
    <source>
        <dbReference type="ARBA" id="ARBA00022723"/>
    </source>
</evidence>
<dbReference type="InterPro" id="IPR013083">
    <property type="entry name" value="Znf_RING/FYVE/PHD"/>
</dbReference>
<dbReference type="SUPFAM" id="SSF57850">
    <property type="entry name" value="RING/U-box"/>
    <property type="match status" value="1"/>
</dbReference>
<dbReference type="Pfam" id="PF13639">
    <property type="entry name" value="zf-RING_2"/>
    <property type="match status" value="1"/>
</dbReference>
<dbReference type="GO" id="GO:1904294">
    <property type="term" value="P:positive regulation of ERAD pathway"/>
    <property type="evidence" value="ECO:0007669"/>
    <property type="project" value="InterPro"/>
</dbReference>
<dbReference type="SMART" id="SM00184">
    <property type="entry name" value="RING"/>
    <property type="match status" value="1"/>
</dbReference>
<keyword evidence="5" id="KW-0833">Ubl conjugation pathway</keyword>
<dbReference type="GO" id="GO:0016020">
    <property type="term" value="C:membrane"/>
    <property type="evidence" value="ECO:0007669"/>
    <property type="project" value="UniProtKB-SubCell"/>
</dbReference>
<feature type="transmembrane region" description="Helical" evidence="10">
    <location>
        <begin position="40"/>
        <end position="67"/>
    </location>
</feature>
<evidence type="ECO:0000256" key="1">
    <source>
        <dbReference type="ARBA" id="ARBA00004141"/>
    </source>
</evidence>
<dbReference type="PANTHER" id="PTHR15860">
    <property type="entry name" value="UNCHARACTERIZED RING FINGER-CONTAINING PROTEIN"/>
    <property type="match status" value="1"/>
</dbReference>
<feature type="transmembrane region" description="Helical" evidence="10">
    <location>
        <begin position="126"/>
        <end position="151"/>
    </location>
</feature>
<evidence type="ECO:0000313" key="12">
    <source>
        <dbReference type="EMBL" id="CAL0319604.1"/>
    </source>
</evidence>
<evidence type="ECO:0000256" key="10">
    <source>
        <dbReference type="SAM" id="Phobius"/>
    </source>
</evidence>
<gene>
    <name evidence="12" type="ORF">LLUT_LOCUS20664</name>
</gene>
<comment type="subcellular location">
    <subcellularLocation>
        <location evidence="1">Membrane</location>
        <topology evidence="1">Multi-pass membrane protein</topology>
    </subcellularLocation>
</comment>
<comment type="caution">
    <text evidence="12">The sequence shown here is derived from an EMBL/GenBank/DDBJ whole genome shotgun (WGS) entry which is preliminary data.</text>
</comment>
<dbReference type="Gene3D" id="3.30.40.10">
    <property type="entry name" value="Zinc/RING finger domain, C3HC4 (zinc finger)"/>
    <property type="match status" value="1"/>
</dbReference>
<evidence type="ECO:0000256" key="6">
    <source>
        <dbReference type="ARBA" id="ARBA00022833"/>
    </source>
</evidence>
<dbReference type="InterPro" id="IPR044235">
    <property type="entry name" value="RNFT1/2"/>
</dbReference>
<keyword evidence="2 10" id="KW-0812">Transmembrane</keyword>
<feature type="domain" description="RING-type" evidence="11">
    <location>
        <begin position="255"/>
        <end position="293"/>
    </location>
</feature>